<dbReference type="SMART" id="SM00261">
    <property type="entry name" value="FU"/>
    <property type="match status" value="3"/>
</dbReference>
<dbReference type="InterPro" id="IPR009030">
    <property type="entry name" value="Growth_fac_rcpt_cys_sf"/>
</dbReference>
<protein>
    <submittedName>
        <fullName evidence="1">Bowman-birk serine protease inhibitor family protein</fullName>
    </submittedName>
</protein>
<proteinExistence type="predicted"/>
<name>Q24F32_TETTS</name>
<accession>Q24F32</accession>
<dbReference type="eggNOG" id="KOG3525">
    <property type="taxonomic scope" value="Eukaryota"/>
</dbReference>
<dbReference type="PANTHER" id="PTHR15332:SF175">
    <property type="entry name" value="PROPROTEIN CONVERTASE SUBTILISIN_KEXIN TYPE 5-LIKE"/>
    <property type="match status" value="1"/>
</dbReference>
<dbReference type="RefSeq" id="XP_001026620.2">
    <property type="nucleotide sequence ID" value="XM_001026620.2"/>
</dbReference>
<dbReference type="Proteomes" id="UP000009168">
    <property type="component" value="Unassembled WGS sequence"/>
</dbReference>
<dbReference type="KEGG" id="tet:TTHERM_00944140"/>
<dbReference type="GeneID" id="7837227"/>
<dbReference type="HOGENOM" id="CLU_269668_0_0_1"/>
<keyword evidence="2" id="KW-1185">Reference proteome</keyword>
<evidence type="ECO:0000313" key="1">
    <source>
        <dbReference type="EMBL" id="EAS06375.2"/>
    </source>
</evidence>
<organism evidence="1 2">
    <name type="scientific">Tetrahymena thermophila (strain SB210)</name>
    <dbReference type="NCBI Taxonomy" id="312017"/>
    <lineage>
        <taxon>Eukaryota</taxon>
        <taxon>Sar</taxon>
        <taxon>Alveolata</taxon>
        <taxon>Ciliophora</taxon>
        <taxon>Intramacronucleata</taxon>
        <taxon>Oligohymenophorea</taxon>
        <taxon>Hymenostomatida</taxon>
        <taxon>Tetrahymenina</taxon>
        <taxon>Tetrahymenidae</taxon>
        <taxon>Tetrahymena</taxon>
    </lineage>
</organism>
<evidence type="ECO:0000313" key="2">
    <source>
        <dbReference type="Proteomes" id="UP000009168"/>
    </source>
</evidence>
<dbReference type="AlphaFoldDB" id="Q24F32"/>
<dbReference type="InParanoid" id="Q24F32"/>
<dbReference type="SUPFAM" id="SSF57184">
    <property type="entry name" value="Growth factor receptor domain"/>
    <property type="match status" value="2"/>
</dbReference>
<dbReference type="InterPro" id="IPR006212">
    <property type="entry name" value="Furin_repeat"/>
</dbReference>
<sequence length="793" mass="91281">MELSNNNLVYEGMFLSSSPTCFMLQARGQQNCIICKSGYLIDYQNNMDCVSPSSNSQSTIIDNVKDWFPIQFKCPKNMILNSQNVCICMFQYYRVGDDCFLCKNYCKGCLDADTCIQMDPLRQRNGKCQDGLFDDGYNCYNTLYNIQSRINYIKTLNPNNFLSGCSQIGTQTSNLIDNSILMLQKEKAFFFSFSVKVYDSVSQAAIAFLQDGTSELFTIMFELTSYNGQSLPSVNLYVKGSKLLSLIIGQQSTVWIGLWTDFNNLCFFIFSDMIMQYQNINVNSYFSSYSVQNPTLCVGKCSSQLQSNYACAEYSQILYIYNLNQINDLAQARYLINLYTQTISLFKLDFFNLPTSNSIKDQSNQYALISNSKIISNRFKGIQFTQNLQAQISGVDIQQNYPSFSCYIFLEELTFQQMIFQIQLGSSQLQYHIVPYGTKAFVRICQFNLCLDTKYSMLNIYEQNFLYIIYRKIGNFQTNIYQEFEVFCNYQREVLLFFVQQIEAGEGFYYQDQNLSEKCFLFKNIQQMECLIPKKGFVFYQDNLLITEDECKNLTIKNNYFHIINPSTQECINTYLSPYCEQLDDIDDSLKCNKCQYIGQDPDKNCECPFGSYLNITNSKCEQCNPQCQTCDGSSNNCLTCKYANQNPPQCECLNSNEFLDENYICKICSYKCQTCYQSANMCQTCSTNRFNPPNCDCAPQYIEFNGQCQPLKCENKCSKCDQSTSNCIECNIGRVNPPLCNCQLNYIENQDGTCSYAQFSVILAQINNIIALLAIMDQFFKKINAFAQMELL</sequence>
<reference evidence="2" key="1">
    <citation type="journal article" date="2006" name="PLoS Biol.">
        <title>Macronuclear genome sequence of the ciliate Tetrahymena thermophila, a model eukaryote.</title>
        <authorList>
            <person name="Eisen J.A."/>
            <person name="Coyne R.S."/>
            <person name="Wu M."/>
            <person name="Wu D."/>
            <person name="Thiagarajan M."/>
            <person name="Wortman J.R."/>
            <person name="Badger J.H."/>
            <person name="Ren Q."/>
            <person name="Amedeo P."/>
            <person name="Jones K.M."/>
            <person name="Tallon L.J."/>
            <person name="Delcher A.L."/>
            <person name="Salzberg S.L."/>
            <person name="Silva J.C."/>
            <person name="Haas B.J."/>
            <person name="Majoros W.H."/>
            <person name="Farzad M."/>
            <person name="Carlton J.M."/>
            <person name="Smith R.K. Jr."/>
            <person name="Garg J."/>
            <person name="Pearlman R.E."/>
            <person name="Karrer K.M."/>
            <person name="Sun L."/>
            <person name="Manning G."/>
            <person name="Elde N.C."/>
            <person name="Turkewitz A.P."/>
            <person name="Asai D.J."/>
            <person name="Wilkes D.E."/>
            <person name="Wang Y."/>
            <person name="Cai H."/>
            <person name="Collins K."/>
            <person name="Stewart B.A."/>
            <person name="Lee S.R."/>
            <person name="Wilamowska K."/>
            <person name="Weinberg Z."/>
            <person name="Ruzzo W.L."/>
            <person name="Wloga D."/>
            <person name="Gaertig J."/>
            <person name="Frankel J."/>
            <person name="Tsao C.-C."/>
            <person name="Gorovsky M.A."/>
            <person name="Keeling P.J."/>
            <person name="Waller R.F."/>
            <person name="Patron N.J."/>
            <person name="Cherry J.M."/>
            <person name="Stover N.A."/>
            <person name="Krieger C.J."/>
            <person name="del Toro C."/>
            <person name="Ryder H.F."/>
            <person name="Williamson S.C."/>
            <person name="Barbeau R.A."/>
            <person name="Hamilton E.P."/>
            <person name="Orias E."/>
        </authorList>
    </citation>
    <scope>NUCLEOTIDE SEQUENCE [LARGE SCALE GENOMIC DNA]</scope>
    <source>
        <strain evidence="2">SB210</strain>
    </source>
</reference>
<dbReference type="PANTHER" id="PTHR15332">
    <property type="entry name" value="PROPROTEIN CONVERTASE SUBTILISIN_KEXIN TYPE 5-LIKE"/>
    <property type="match status" value="1"/>
</dbReference>
<gene>
    <name evidence="1" type="ORF">TTHERM_00944140</name>
</gene>
<dbReference type="OrthoDB" id="313494at2759"/>
<dbReference type="EMBL" id="GG662297">
    <property type="protein sequence ID" value="EAS06375.2"/>
    <property type="molecule type" value="Genomic_DNA"/>
</dbReference>